<protein>
    <submittedName>
        <fullName evidence="1">Ferritin, Dps family protein</fullName>
    </submittedName>
</protein>
<dbReference type="PANTHER" id="PTHR48228">
    <property type="entry name" value="SUCCINYL-COA--D-CITRAMALATE COA-TRANSFERASE"/>
    <property type="match status" value="1"/>
</dbReference>
<reference key="2">
    <citation type="submission" date="2011-03" db="EMBL/GenBank/DDBJ databases">
        <title>Complete genome sequence of the thermoacidophilic crenarchaeon Thermoproteus uzoniensis 768-20.</title>
        <authorList>
            <person name="Mardanov A.V."/>
            <person name="Gumerov V.M."/>
            <person name="Beletsky A.V."/>
            <person name="Prokofeva M.I."/>
            <person name="Bonch-Osmolovskaya E.A."/>
            <person name="Ravin N.V."/>
            <person name="Skryabin K.G."/>
        </authorList>
    </citation>
    <scope>NUCLEOTIDE SEQUENCE</scope>
    <source>
        <strain>768-20</strain>
    </source>
</reference>
<dbReference type="InterPro" id="IPR003673">
    <property type="entry name" value="CoA-Trfase_fam_III"/>
</dbReference>
<reference evidence="1 2" key="1">
    <citation type="journal article" date="2011" name="J. Bacteriol.">
        <title>Complete genome sequence of the thermoacidophilic crenarchaeon Thermoproteus uzoniensis 768-20.</title>
        <authorList>
            <person name="Mardanov A.V."/>
            <person name="Gumerov V.M."/>
            <person name="Beletsky A.V."/>
            <person name="Prokofeva M.I."/>
            <person name="Bonch-Osmolovskaya E.A."/>
            <person name="Ravin N.V."/>
            <person name="Skryabin K.G."/>
        </authorList>
    </citation>
    <scope>NUCLEOTIDE SEQUENCE [LARGE SCALE GENOMIC DNA]</scope>
    <source>
        <strain evidence="1 2">768-20</strain>
    </source>
</reference>
<evidence type="ECO:0000313" key="2">
    <source>
        <dbReference type="Proteomes" id="UP000008138"/>
    </source>
</evidence>
<dbReference type="RefSeq" id="WP_013679042.1">
    <property type="nucleotide sequence ID" value="NC_015315.1"/>
</dbReference>
<dbReference type="AlphaFoldDB" id="F2L1W5"/>
<dbReference type="KEGG" id="tuz:TUZN_0207"/>
<dbReference type="InterPro" id="IPR044855">
    <property type="entry name" value="CoA-Trfase_III_dom3_sf"/>
</dbReference>
<organism evidence="1 2">
    <name type="scientific">Thermoproteus uzoniensis (strain 768-20)</name>
    <dbReference type="NCBI Taxonomy" id="999630"/>
    <lineage>
        <taxon>Archaea</taxon>
        <taxon>Thermoproteota</taxon>
        <taxon>Thermoprotei</taxon>
        <taxon>Thermoproteales</taxon>
        <taxon>Thermoproteaceae</taxon>
        <taxon>Thermoproteus</taxon>
    </lineage>
</organism>
<dbReference type="SUPFAM" id="SSF89796">
    <property type="entry name" value="CoA-transferase family III (CaiB/BaiF)"/>
    <property type="match status" value="1"/>
</dbReference>
<dbReference type="STRING" id="999630.TUZN_0207"/>
<dbReference type="Gene3D" id="3.30.1540.10">
    <property type="entry name" value="formyl-coa transferase, domain 3"/>
    <property type="match status" value="1"/>
</dbReference>
<dbReference type="Proteomes" id="UP000008138">
    <property type="component" value="Chromosome"/>
</dbReference>
<dbReference type="eggNOG" id="arCOG02304">
    <property type="taxonomic scope" value="Archaea"/>
</dbReference>
<dbReference type="PANTHER" id="PTHR48228:SF5">
    <property type="entry name" value="ALPHA-METHYLACYL-COA RACEMASE"/>
    <property type="match status" value="1"/>
</dbReference>
<dbReference type="InterPro" id="IPR050509">
    <property type="entry name" value="CoA-transferase_III"/>
</dbReference>
<dbReference type="InterPro" id="IPR023606">
    <property type="entry name" value="CoA-Trfase_III_dom_1_sf"/>
</dbReference>
<evidence type="ECO:0000313" key="1">
    <source>
        <dbReference type="EMBL" id="AEA11706.1"/>
    </source>
</evidence>
<dbReference type="Gene3D" id="3.40.50.10540">
    <property type="entry name" value="Crotonobetainyl-coa:carnitine coa-transferase, domain 1"/>
    <property type="match status" value="1"/>
</dbReference>
<accession>F2L1W5</accession>
<dbReference type="GeneID" id="10359755"/>
<sequence length="297" mass="32076">MAKYRAVELAVLYPGPLAGRLLAEWGFDVVKVEPPGGDPMRAYSPTLYRLLNEGKEVVVLDLKTEEGRRGLYDLVKGADAVLTSFRPAAAERLGASYEQLSKVNPSITYVAVTGYESSNAPGHDINFAAVAGHLRDAPPIPQGVDVATGLMAAFAAAASIAAGRPGYFEISMERVAYLLNLLNFAQIADGKAPQLTGGYPHYNVYSCAGGRVALGAVEPKFWERFCDLLGRPDLKARMLDPAAVAEVEGETSRRSCAELLRRAEELDVPLSLVRPLEDALRSVDLGRLLSRSSWAKR</sequence>
<keyword evidence="2" id="KW-1185">Reference proteome</keyword>
<proteinExistence type="predicted"/>
<dbReference type="HOGENOM" id="CLU_033975_5_1_2"/>
<gene>
    <name evidence="1" type="ordered locus">TUZN_0207</name>
</gene>
<dbReference type="EMBL" id="CP002590">
    <property type="protein sequence ID" value="AEA11706.1"/>
    <property type="molecule type" value="Genomic_DNA"/>
</dbReference>
<dbReference type="OrthoDB" id="28444at2157"/>
<dbReference type="GO" id="GO:0003824">
    <property type="term" value="F:catalytic activity"/>
    <property type="evidence" value="ECO:0007669"/>
    <property type="project" value="InterPro"/>
</dbReference>
<dbReference type="Pfam" id="PF02515">
    <property type="entry name" value="CoA_transf_3"/>
    <property type="match status" value="1"/>
</dbReference>
<name>F2L1W5_THEU7</name>